<evidence type="ECO:0000313" key="3">
    <source>
        <dbReference type="Proteomes" id="UP000256964"/>
    </source>
</evidence>
<name>A0A371CXR4_9APHY</name>
<feature type="region of interest" description="Disordered" evidence="1">
    <location>
        <begin position="43"/>
        <end position="73"/>
    </location>
</feature>
<proteinExistence type="predicted"/>
<reference evidence="2 3" key="1">
    <citation type="journal article" date="2018" name="Biotechnol. Biofuels">
        <title>Integrative visual omics of the white-rot fungus Polyporus brumalis exposes the biotechnological potential of its oxidative enzymes for delignifying raw plant biomass.</title>
        <authorList>
            <person name="Miyauchi S."/>
            <person name="Rancon A."/>
            <person name="Drula E."/>
            <person name="Hage H."/>
            <person name="Chaduli D."/>
            <person name="Favel A."/>
            <person name="Grisel S."/>
            <person name="Henrissat B."/>
            <person name="Herpoel-Gimbert I."/>
            <person name="Ruiz-Duenas F.J."/>
            <person name="Chevret D."/>
            <person name="Hainaut M."/>
            <person name="Lin J."/>
            <person name="Wang M."/>
            <person name="Pangilinan J."/>
            <person name="Lipzen A."/>
            <person name="Lesage-Meessen L."/>
            <person name="Navarro D."/>
            <person name="Riley R."/>
            <person name="Grigoriev I.V."/>
            <person name="Zhou S."/>
            <person name="Raouche S."/>
            <person name="Rosso M.N."/>
        </authorList>
    </citation>
    <scope>NUCLEOTIDE SEQUENCE [LARGE SCALE GENOMIC DNA]</scope>
    <source>
        <strain evidence="2 3">BRFM 1820</strain>
    </source>
</reference>
<evidence type="ECO:0000256" key="1">
    <source>
        <dbReference type="SAM" id="MobiDB-lite"/>
    </source>
</evidence>
<sequence>MIARSRMRGIYLGLDLTVLDASELGCARTKADRECPGRRYEALDGVPAASSQARPNLLAPTPRPQPRPPTTLRVSKNTRFSLYKGRENSLRGLPSTDGEDIVSGAIVVDFGVGLQAQSIKVVEENR</sequence>
<protein>
    <submittedName>
        <fullName evidence="2">Uncharacterized protein</fullName>
    </submittedName>
</protein>
<keyword evidence="3" id="KW-1185">Reference proteome</keyword>
<dbReference type="AlphaFoldDB" id="A0A371CXR4"/>
<organism evidence="2 3">
    <name type="scientific">Lentinus brumalis</name>
    <dbReference type="NCBI Taxonomy" id="2498619"/>
    <lineage>
        <taxon>Eukaryota</taxon>
        <taxon>Fungi</taxon>
        <taxon>Dikarya</taxon>
        <taxon>Basidiomycota</taxon>
        <taxon>Agaricomycotina</taxon>
        <taxon>Agaricomycetes</taxon>
        <taxon>Polyporales</taxon>
        <taxon>Polyporaceae</taxon>
        <taxon>Lentinus</taxon>
    </lineage>
</organism>
<dbReference type="Proteomes" id="UP000256964">
    <property type="component" value="Unassembled WGS sequence"/>
</dbReference>
<dbReference type="EMBL" id="KZ857442">
    <property type="protein sequence ID" value="RDX45060.1"/>
    <property type="molecule type" value="Genomic_DNA"/>
</dbReference>
<accession>A0A371CXR4</accession>
<evidence type="ECO:0000313" key="2">
    <source>
        <dbReference type="EMBL" id="RDX45060.1"/>
    </source>
</evidence>
<gene>
    <name evidence="2" type="ORF">OH76DRAFT_1027116</name>
</gene>